<evidence type="ECO:0000256" key="10">
    <source>
        <dbReference type="SAM" id="Coils"/>
    </source>
</evidence>
<gene>
    <name evidence="12" type="ORF">BBOV_IV007240</name>
</gene>
<keyword evidence="6 12" id="KW-0030">Aminoacyl-tRNA synthetase</keyword>
<dbReference type="InParanoid" id="A7ARB1"/>
<dbReference type="PROSITE" id="PS50862">
    <property type="entry name" value="AA_TRNA_LIGASE_II"/>
    <property type="match status" value="1"/>
</dbReference>
<dbReference type="Pfam" id="PF02403">
    <property type="entry name" value="Seryl_tRNA_N"/>
    <property type="match status" value="1"/>
</dbReference>
<evidence type="ECO:0000259" key="11">
    <source>
        <dbReference type="PROSITE" id="PS50862"/>
    </source>
</evidence>
<feature type="site" description="Important for serine binding" evidence="8">
    <location>
        <position position="456"/>
    </location>
</feature>
<dbReference type="CDD" id="cd00770">
    <property type="entry name" value="SerRS_core"/>
    <property type="match status" value="1"/>
</dbReference>
<evidence type="ECO:0000256" key="4">
    <source>
        <dbReference type="ARBA" id="ARBA00022840"/>
    </source>
</evidence>
<protein>
    <recommendedName>
        <fullName evidence="1">serine--tRNA ligase</fullName>
        <ecNumber evidence="1">6.1.1.11</ecNumber>
    </recommendedName>
    <alternativeName>
        <fullName evidence="7">Seryl-tRNA synthetase</fullName>
    </alternativeName>
</protein>
<feature type="binding site" evidence="8">
    <location>
        <position position="356"/>
    </location>
    <ligand>
        <name>L-serine</name>
        <dbReference type="ChEBI" id="CHEBI:33384"/>
    </ligand>
</feature>
<dbReference type="EC" id="6.1.1.11" evidence="1"/>
<dbReference type="GO" id="GO:0006434">
    <property type="term" value="P:seryl-tRNA aminoacylation"/>
    <property type="evidence" value="ECO:0007669"/>
    <property type="project" value="InterPro"/>
</dbReference>
<feature type="binding site" evidence="9">
    <location>
        <begin position="420"/>
        <end position="423"/>
    </location>
    <ligand>
        <name>ATP</name>
        <dbReference type="ChEBI" id="CHEBI:30616"/>
    </ligand>
</feature>
<dbReference type="InterPro" id="IPR006195">
    <property type="entry name" value="aa-tRNA-synth_II"/>
</dbReference>
<dbReference type="Gene3D" id="1.10.287.40">
    <property type="entry name" value="Serine-tRNA synthetase, tRNA binding domain"/>
    <property type="match status" value="1"/>
</dbReference>
<evidence type="ECO:0000256" key="9">
    <source>
        <dbReference type="PIRSR" id="PIRSR001529-2"/>
    </source>
</evidence>
<dbReference type="AlphaFoldDB" id="A7ARB1"/>
<dbReference type="GeneID" id="5478882"/>
<feature type="domain" description="Aminoacyl-transfer RNA synthetases class-II family profile" evidence="11">
    <location>
        <begin position="229"/>
        <end position="480"/>
    </location>
</feature>
<reference evidence="13" key="3">
    <citation type="journal article" date="2021" name="Int. J. Parasitol.">
        <title>Comparative analysis of gene expression between Babesia bovis blood stages and kinetes allowed by improved genome annotation.</title>
        <authorList>
            <person name="Ueti M.W."/>
            <person name="Johnson W.C."/>
            <person name="Kappmeyer L.S."/>
            <person name="Herndon D.R."/>
            <person name="Mousel M.R."/>
            <person name="Reif K.E."/>
            <person name="Taus N.S."/>
            <person name="Ifeonu O.O."/>
            <person name="Silva J.C."/>
            <person name="Suarez C.E."/>
            <person name="Brayton K.A."/>
        </authorList>
    </citation>
    <scope>NUCLEOTIDE SEQUENCE [LARGE SCALE GENOMIC DNA]</scope>
</reference>
<dbReference type="Pfam" id="PF00587">
    <property type="entry name" value="tRNA-synt_2b"/>
    <property type="match status" value="1"/>
</dbReference>
<evidence type="ECO:0000256" key="7">
    <source>
        <dbReference type="ARBA" id="ARBA00031113"/>
    </source>
</evidence>
<keyword evidence="5" id="KW-0648">Protein biosynthesis</keyword>
<comment type="caution">
    <text evidence="12">The sequence shown here is derived from an EMBL/GenBank/DDBJ whole genome shotgun (WGS) entry which is preliminary data.</text>
</comment>
<dbReference type="InterPro" id="IPR033729">
    <property type="entry name" value="SerRS_core"/>
</dbReference>
<dbReference type="InterPro" id="IPR002317">
    <property type="entry name" value="Ser-tRNA-ligase_type_1"/>
</dbReference>
<evidence type="ECO:0000256" key="3">
    <source>
        <dbReference type="ARBA" id="ARBA00022741"/>
    </source>
</evidence>
<evidence type="ECO:0000256" key="8">
    <source>
        <dbReference type="PIRSR" id="PIRSR001529-1"/>
    </source>
</evidence>
<evidence type="ECO:0000313" key="12">
    <source>
        <dbReference type="EMBL" id="EDO07080.1"/>
    </source>
</evidence>
<reference evidence="12 13" key="1">
    <citation type="journal article" date="2007" name="PLoS Pathog.">
        <title>Genome sequence of Babesia bovis and comparative analysis of apicomplexan hemoprotozoa.</title>
        <authorList>
            <person name="Brayton K.A."/>
            <person name="Lau A.O.T."/>
            <person name="Herndon D.R."/>
            <person name="Hannick L."/>
            <person name="Kappmeyer L.S."/>
            <person name="Berens S.J."/>
            <person name="Bidwell S.L."/>
            <person name="Brown W.C."/>
            <person name="Crabtree J."/>
            <person name="Fadrosh D."/>
            <person name="Feldblum T."/>
            <person name="Forberger H.A."/>
            <person name="Haas B.J."/>
            <person name="Howell J.M."/>
            <person name="Khouri H."/>
            <person name="Koo H."/>
            <person name="Mann D.J."/>
            <person name="Norimine J."/>
            <person name="Paulsen I.T."/>
            <person name="Radune D."/>
            <person name="Ren Q."/>
            <person name="Smith R.K. Jr."/>
            <person name="Suarez C.E."/>
            <person name="White O."/>
            <person name="Wortman J.R."/>
            <person name="Knowles D.P. Jr."/>
            <person name="McElwain T.F."/>
            <person name="Nene V.M."/>
        </authorList>
    </citation>
    <scope>NUCLEOTIDE SEQUENCE [LARGE SCALE GENOMIC DNA]</scope>
    <source>
        <strain evidence="12">T2Bo</strain>
    </source>
</reference>
<accession>A7ARB1</accession>
<feature type="binding site" evidence="8">
    <location>
        <position position="454"/>
    </location>
    <ligand>
        <name>L-serine</name>
        <dbReference type="ChEBI" id="CHEBI:33384"/>
    </ligand>
</feature>
<feature type="binding site" evidence="9">
    <location>
        <begin position="333"/>
        <end position="335"/>
    </location>
    <ligand>
        <name>ATP</name>
        <dbReference type="ChEBI" id="CHEBI:30616"/>
    </ligand>
</feature>
<dbReference type="STRING" id="5865.A7ARB1"/>
<dbReference type="eggNOG" id="KOG2509">
    <property type="taxonomic scope" value="Eukaryota"/>
</dbReference>
<sequence>MVLDIKYFRNSNLLQLLRASESRRCVANSMVDSVIAADEEWKRANHAYEQAKRHYNEISKKIGMVVSNKIPAVDADGNSIEKSVLIEQLKGEAESHKSELADLLNKANALSKNRDVLLRSVGNIVSEDTVASKDEDENAVVSHWEPSKYGWEDYIQSRDIKEYSTTETKTVGEHGIRLPPWPVLSHCDVMLNLNGVNLKKGIEVAGHRGYYLRGQCCLLNLAIIQYGIDFLTRRGYDAVMPPYFMKKDIMRECAELGDFEETLYCIPPLRHNESSASNDNNHPSTELKDEDYEREKLYLIATSEQPIAALHRNETYSIKELPLKYAGLSTCFRREAGAHGRDLRGIFRIHQFQKVEQFVVCGAEDSWKHHDEMINISKEFYQSLNLPYRVVSIVAGALNNAAAKKYDLEAYFPEMAAYRELVSCSNCTDYQSCDLNTKYFEKDTSQRQLCHMLNGTLVASQRTLCCILENYQTPHGLIVPKVLVPYMGGVEFIPYAEKKNNE</sequence>
<reference evidence="13" key="2">
    <citation type="journal article" date="2020" name="Data Brief">
        <title>Transcriptome dataset of Babesia bovis life stages within vertebrate and invertebrate hosts.</title>
        <authorList>
            <person name="Ueti M.W."/>
            <person name="Johnson W.C."/>
            <person name="Kappmeyer L.S."/>
            <person name="Herndon D.R."/>
            <person name="Mousel M.R."/>
            <person name="Reif K.E."/>
            <person name="Taus N.S."/>
            <person name="Ifeonu O.O."/>
            <person name="Silva J.C."/>
            <person name="Suarez C.E."/>
            <person name="Brayton K.A."/>
        </authorList>
    </citation>
    <scope>NUCLEOTIDE SEQUENCE [LARGE SCALE GENOMIC DNA]</scope>
</reference>
<dbReference type="OMA" id="FEETLYC"/>
<keyword evidence="3" id="KW-0547">Nucleotide-binding</keyword>
<name>A7ARB1_BABBO</name>
<keyword evidence="2 12" id="KW-0436">Ligase</keyword>
<dbReference type="Proteomes" id="UP000002173">
    <property type="component" value="Unassembled WGS sequence"/>
</dbReference>
<dbReference type="GO" id="GO:0005524">
    <property type="term" value="F:ATP binding"/>
    <property type="evidence" value="ECO:0007669"/>
    <property type="project" value="UniProtKB-KW"/>
</dbReference>
<dbReference type="InterPro" id="IPR002314">
    <property type="entry name" value="aa-tRNA-synt_IIb"/>
</dbReference>
<keyword evidence="13" id="KW-1185">Reference proteome</keyword>
<keyword evidence="4 9" id="KW-0067">ATP-binding</keyword>
<dbReference type="InterPro" id="IPR045864">
    <property type="entry name" value="aa-tRNA-synth_II/BPL/LPL"/>
</dbReference>
<evidence type="ECO:0000256" key="6">
    <source>
        <dbReference type="ARBA" id="ARBA00023146"/>
    </source>
</evidence>
<evidence type="ECO:0000256" key="1">
    <source>
        <dbReference type="ARBA" id="ARBA00012840"/>
    </source>
</evidence>
<feature type="binding site" evidence="8">
    <location>
        <position position="302"/>
    </location>
    <ligand>
        <name>L-serine</name>
        <dbReference type="ChEBI" id="CHEBI:33384"/>
    </ligand>
</feature>
<dbReference type="PRINTS" id="PR00981">
    <property type="entry name" value="TRNASYNTHSER"/>
</dbReference>
<evidence type="ECO:0000256" key="2">
    <source>
        <dbReference type="ARBA" id="ARBA00022598"/>
    </source>
</evidence>
<dbReference type="FunCoup" id="A7ARB1">
    <property type="interactions" value="390"/>
</dbReference>
<evidence type="ECO:0000256" key="5">
    <source>
        <dbReference type="ARBA" id="ARBA00022917"/>
    </source>
</evidence>
<organism evidence="12 13">
    <name type="scientific">Babesia bovis</name>
    <dbReference type="NCBI Taxonomy" id="5865"/>
    <lineage>
        <taxon>Eukaryota</taxon>
        <taxon>Sar</taxon>
        <taxon>Alveolata</taxon>
        <taxon>Apicomplexa</taxon>
        <taxon>Aconoidasida</taxon>
        <taxon>Piroplasmida</taxon>
        <taxon>Babesiidae</taxon>
        <taxon>Babesia</taxon>
    </lineage>
</organism>
<dbReference type="RefSeq" id="XP_001610648.1">
    <property type="nucleotide sequence ID" value="XM_001610598.1"/>
</dbReference>
<dbReference type="EMBL" id="AAXT01000002">
    <property type="protein sequence ID" value="EDO07080.1"/>
    <property type="molecule type" value="Genomic_DNA"/>
</dbReference>
<dbReference type="KEGG" id="bbo:BBOV_IV007240"/>
<feature type="binding site" evidence="8">
    <location>
        <position position="333"/>
    </location>
    <ligand>
        <name>L-serine</name>
        <dbReference type="ChEBI" id="CHEBI:33384"/>
    </ligand>
</feature>
<dbReference type="PANTHER" id="PTHR11778">
    <property type="entry name" value="SERYL-TRNA SYNTHETASE"/>
    <property type="match status" value="1"/>
</dbReference>
<dbReference type="VEuPathDB" id="PiroplasmaDB:BBOV_IV007240"/>
<dbReference type="SUPFAM" id="SSF55681">
    <property type="entry name" value="Class II aaRS and biotin synthetases"/>
    <property type="match status" value="1"/>
</dbReference>
<keyword evidence="10" id="KW-0175">Coiled coil</keyword>
<dbReference type="Gene3D" id="3.30.930.10">
    <property type="entry name" value="Bira Bifunctional Protein, Domain 2"/>
    <property type="match status" value="1"/>
</dbReference>
<dbReference type="SUPFAM" id="SSF46589">
    <property type="entry name" value="tRNA-binding arm"/>
    <property type="match status" value="1"/>
</dbReference>
<dbReference type="PIRSF" id="PIRSF001529">
    <property type="entry name" value="Ser-tRNA-synth_IIa"/>
    <property type="match status" value="1"/>
</dbReference>
<dbReference type="NCBIfam" id="TIGR00414">
    <property type="entry name" value="serS"/>
    <property type="match status" value="1"/>
</dbReference>
<dbReference type="InterPro" id="IPR042103">
    <property type="entry name" value="SerRS_1_N_sf"/>
</dbReference>
<dbReference type="GO" id="GO:0004828">
    <property type="term" value="F:serine-tRNA ligase activity"/>
    <property type="evidence" value="ECO:0007669"/>
    <property type="project" value="UniProtKB-EC"/>
</dbReference>
<feature type="coiled-coil region" evidence="10">
    <location>
        <begin position="86"/>
        <end position="113"/>
    </location>
</feature>
<dbReference type="InterPro" id="IPR015866">
    <property type="entry name" value="Ser-tRNA-synth_1_N"/>
</dbReference>
<dbReference type="InterPro" id="IPR010978">
    <property type="entry name" value="tRNA-bd_arm"/>
</dbReference>
<evidence type="ECO:0000313" key="13">
    <source>
        <dbReference type="Proteomes" id="UP000002173"/>
    </source>
</evidence>
<proteinExistence type="predicted"/>